<dbReference type="EMBL" id="JBHSXX010000001">
    <property type="protein sequence ID" value="MFC6871618.1"/>
    <property type="molecule type" value="Genomic_DNA"/>
</dbReference>
<feature type="region of interest" description="Disordered" evidence="1">
    <location>
        <begin position="115"/>
        <end position="167"/>
    </location>
</feature>
<name>A0ABW2C8S0_9PSEU</name>
<keyword evidence="4" id="KW-1185">Reference proteome</keyword>
<evidence type="ECO:0000259" key="2">
    <source>
        <dbReference type="Pfam" id="PF24201"/>
    </source>
</evidence>
<feature type="domain" description="DUF7426" evidence="2">
    <location>
        <begin position="4"/>
        <end position="141"/>
    </location>
</feature>
<feature type="compositionally biased region" description="Basic and acidic residues" evidence="1">
    <location>
        <begin position="126"/>
        <end position="136"/>
    </location>
</feature>
<reference evidence="4" key="1">
    <citation type="journal article" date="2019" name="Int. J. Syst. Evol. Microbiol.">
        <title>The Global Catalogue of Microorganisms (GCM) 10K type strain sequencing project: providing services to taxonomists for standard genome sequencing and annotation.</title>
        <authorList>
            <consortium name="The Broad Institute Genomics Platform"/>
            <consortium name="The Broad Institute Genome Sequencing Center for Infectious Disease"/>
            <person name="Wu L."/>
            <person name="Ma J."/>
        </authorList>
    </citation>
    <scope>NUCLEOTIDE SEQUENCE [LARGE SCALE GENOMIC DNA]</scope>
    <source>
        <strain evidence="4">KCTC 32255</strain>
    </source>
</reference>
<dbReference type="Pfam" id="PF24201">
    <property type="entry name" value="DUF7426"/>
    <property type="match status" value="1"/>
</dbReference>
<evidence type="ECO:0000313" key="3">
    <source>
        <dbReference type="EMBL" id="MFC6871618.1"/>
    </source>
</evidence>
<dbReference type="Proteomes" id="UP001596337">
    <property type="component" value="Unassembled WGS sequence"/>
</dbReference>
<organism evidence="3 4">
    <name type="scientific">Haloechinothrix salitolerans</name>
    <dbReference type="NCBI Taxonomy" id="926830"/>
    <lineage>
        <taxon>Bacteria</taxon>
        <taxon>Bacillati</taxon>
        <taxon>Actinomycetota</taxon>
        <taxon>Actinomycetes</taxon>
        <taxon>Pseudonocardiales</taxon>
        <taxon>Pseudonocardiaceae</taxon>
        <taxon>Haloechinothrix</taxon>
    </lineage>
</organism>
<comment type="caution">
    <text evidence="3">The sequence shown here is derived from an EMBL/GenBank/DDBJ whole genome shotgun (WGS) entry which is preliminary data.</text>
</comment>
<feature type="compositionally biased region" description="Basic residues" evidence="1">
    <location>
        <begin position="147"/>
        <end position="161"/>
    </location>
</feature>
<accession>A0ABW2C8S0</accession>
<evidence type="ECO:0000256" key="1">
    <source>
        <dbReference type="SAM" id="MobiDB-lite"/>
    </source>
</evidence>
<dbReference type="RefSeq" id="WP_345391518.1">
    <property type="nucleotide sequence ID" value="NZ_BAABLA010000007.1"/>
</dbReference>
<sequence>MAFRDLSEVLDAGLSLPYKGKTYEVAPVDAETGLRLQRLAEVAAHAAKAAESGEPLDEIALDDAEEVDLYRDALGATYDEMLADRVPWPVLKVAGVTAWLDAAVSREAAEAYWNAAGSPEASAGNRETRRAADRSTRRQGSASGTTRTRKAPAKTATRGRKSSTTGH</sequence>
<dbReference type="InterPro" id="IPR055849">
    <property type="entry name" value="DUF7426"/>
</dbReference>
<gene>
    <name evidence="3" type="ORF">ACFQGD_31305</name>
</gene>
<protein>
    <recommendedName>
        <fullName evidence="2">DUF7426 domain-containing protein</fullName>
    </recommendedName>
</protein>
<proteinExistence type="predicted"/>
<evidence type="ECO:0000313" key="4">
    <source>
        <dbReference type="Proteomes" id="UP001596337"/>
    </source>
</evidence>